<dbReference type="Proteomes" id="UP000463470">
    <property type="component" value="Unassembled WGS sequence"/>
</dbReference>
<sequence length="214" mass="25116">MKKFLYPVILLLIIVGLSLVKYYVDLQEDKSVIENCLHDRYSYLNGDFQVKYKGYDIKGPFYVVGENSNHVKFTLYMSQKTYITENFLEQLYTAQFNKEYPDLFKSAEMITVQPEITPFVSNLKSKRYPANYKEDINQHYIMARFTVSANDSRTFANHVLKFLEETKVINAQFKGVRYLFIGPKMELIVDRNYADEKGIIPASTEEILQRMTTK</sequence>
<organism evidence="1 2">
    <name type="scientific">Heliomicrobium undosum</name>
    <dbReference type="NCBI Taxonomy" id="121734"/>
    <lineage>
        <taxon>Bacteria</taxon>
        <taxon>Bacillati</taxon>
        <taxon>Bacillota</taxon>
        <taxon>Clostridia</taxon>
        <taxon>Eubacteriales</taxon>
        <taxon>Heliobacteriaceae</taxon>
        <taxon>Heliomicrobium</taxon>
    </lineage>
</organism>
<keyword evidence="2" id="KW-1185">Reference proteome</keyword>
<evidence type="ECO:0000313" key="1">
    <source>
        <dbReference type="EMBL" id="MZP28754.1"/>
    </source>
</evidence>
<evidence type="ECO:0000313" key="2">
    <source>
        <dbReference type="Proteomes" id="UP000463470"/>
    </source>
</evidence>
<name>A0A845L1S1_9FIRM</name>
<protein>
    <submittedName>
        <fullName evidence="1">Uncharacterized protein</fullName>
    </submittedName>
</protein>
<reference evidence="1 2" key="1">
    <citation type="submission" date="2020-01" db="EMBL/GenBank/DDBJ databases">
        <title>Whole-genome sequence of Heliobacterium undosum DSM 13378.</title>
        <authorList>
            <person name="Kyndt J.A."/>
            <person name="Meyer T.E."/>
        </authorList>
    </citation>
    <scope>NUCLEOTIDE SEQUENCE [LARGE SCALE GENOMIC DNA]</scope>
    <source>
        <strain evidence="1 2">DSM 13378</strain>
    </source>
</reference>
<dbReference type="EMBL" id="WXEY01000002">
    <property type="protein sequence ID" value="MZP28754.1"/>
    <property type="molecule type" value="Genomic_DNA"/>
</dbReference>
<dbReference type="RefSeq" id="WP_161254830.1">
    <property type="nucleotide sequence ID" value="NZ_WXEY01000002.1"/>
</dbReference>
<proteinExistence type="predicted"/>
<gene>
    <name evidence="1" type="ORF">GTO91_03400</name>
</gene>
<comment type="caution">
    <text evidence="1">The sequence shown here is derived from an EMBL/GenBank/DDBJ whole genome shotgun (WGS) entry which is preliminary data.</text>
</comment>
<dbReference type="AlphaFoldDB" id="A0A845L1S1"/>
<accession>A0A845L1S1</accession>